<feature type="transmembrane region" description="Helical" evidence="1">
    <location>
        <begin position="62"/>
        <end position="87"/>
    </location>
</feature>
<dbReference type="RefSeq" id="WP_307227200.1">
    <property type="nucleotide sequence ID" value="NZ_JAUSTT010000004.1"/>
</dbReference>
<dbReference type="Proteomes" id="UP001223586">
    <property type="component" value="Unassembled WGS sequence"/>
</dbReference>
<proteinExistence type="predicted"/>
<keyword evidence="1" id="KW-0812">Transmembrane</keyword>
<accession>A0ABT9WPD9</accession>
<dbReference type="InterPro" id="IPR024563">
    <property type="entry name" value="YqhR"/>
</dbReference>
<organism evidence="2 3">
    <name type="scientific">Bacillus chungangensis</name>
    <dbReference type="NCBI Taxonomy" id="587633"/>
    <lineage>
        <taxon>Bacteria</taxon>
        <taxon>Bacillati</taxon>
        <taxon>Bacillota</taxon>
        <taxon>Bacilli</taxon>
        <taxon>Bacillales</taxon>
        <taxon>Bacillaceae</taxon>
        <taxon>Bacillus</taxon>
    </lineage>
</organism>
<keyword evidence="1" id="KW-1133">Transmembrane helix</keyword>
<dbReference type="EMBL" id="JAUSTT010000004">
    <property type="protein sequence ID" value="MDQ0175150.1"/>
    <property type="molecule type" value="Genomic_DNA"/>
</dbReference>
<evidence type="ECO:0000256" key="1">
    <source>
        <dbReference type="SAM" id="Phobius"/>
    </source>
</evidence>
<feature type="transmembrane region" description="Helical" evidence="1">
    <location>
        <begin position="15"/>
        <end position="42"/>
    </location>
</feature>
<keyword evidence="1" id="KW-0472">Membrane</keyword>
<feature type="transmembrane region" description="Helical" evidence="1">
    <location>
        <begin position="127"/>
        <end position="148"/>
    </location>
</feature>
<keyword evidence="3" id="KW-1185">Reference proteome</keyword>
<sequence>MSTEKDEQQQSTNRYLFFFTIAIGAIGGIFWSAVAFISYYFHFISISPAIILTPFAGKWHNSWLGVFGSIVIYGGISILVSLVYYAVLRKRMSIWASLLFGFALSIIAIFILSAIDPKFQPVSRSSFDTLSTIVCLYVLYGVFIGTSISYEAQQVQYREVKNE</sequence>
<evidence type="ECO:0000313" key="2">
    <source>
        <dbReference type="EMBL" id="MDQ0175150.1"/>
    </source>
</evidence>
<evidence type="ECO:0000313" key="3">
    <source>
        <dbReference type="Proteomes" id="UP001223586"/>
    </source>
</evidence>
<name>A0ABT9WPD9_9BACI</name>
<gene>
    <name evidence="2" type="ORF">J2S08_000984</name>
</gene>
<dbReference type="Pfam" id="PF11085">
    <property type="entry name" value="YqhR"/>
    <property type="match status" value="1"/>
</dbReference>
<comment type="caution">
    <text evidence="2">The sequence shown here is derived from an EMBL/GenBank/DDBJ whole genome shotgun (WGS) entry which is preliminary data.</text>
</comment>
<reference evidence="2 3" key="1">
    <citation type="submission" date="2023-07" db="EMBL/GenBank/DDBJ databases">
        <title>Genomic Encyclopedia of Type Strains, Phase IV (KMG-IV): sequencing the most valuable type-strain genomes for metagenomic binning, comparative biology and taxonomic classification.</title>
        <authorList>
            <person name="Goeker M."/>
        </authorList>
    </citation>
    <scope>NUCLEOTIDE SEQUENCE [LARGE SCALE GENOMIC DNA]</scope>
    <source>
        <strain evidence="2 3">DSM 23837</strain>
    </source>
</reference>
<feature type="transmembrane region" description="Helical" evidence="1">
    <location>
        <begin position="94"/>
        <end position="115"/>
    </location>
</feature>
<protein>
    <submittedName>
        <fullName evidence="2">Magnesium-transporting ATPase (P-type)</fullName>
    </submittedName>
</protein>